<dbReference type="PANTHER" id="PTHR10694">
    <property type="entry name" value="LYSINE-SPECIFIC DEMETHYLASE"/>
    <property type="match status" value="1"/>
</dbReference>
<dbReference type="SMART" id="SM00545">
    <property type="entry name" value="JmjN"/>
    <property type="match status" value="1"/>
</dbReference>
<dbReference type="AlphaFoldDB" id="A0A103XV22"/>
<sequence length="247" mass="28184">MPNKLNRNRMEFSSFSEASSSRKHLKSCMFGSFSKKGFQRDQSRTTDDLEWINRITECPVYHPAIEDFEDPLEYLQKIAPEASKYGISYTLRDFEVMANRVTANKYCLSGCLPSAYLEREFWVEMMHGKKGTVEYGVNVDGKTSKTAEISTSAAHEFEKVIRRHVYTREILPTDGGNGAFELLAEKTTMFPPKILLQNRIPVYKVVQSPGEFKPSAAASANRIVMWLMSSATVMLIPYLLEHLQQIM</sequence>
<protein>
    <submittedName>
        <fullName evidence="2">JmjC domain-containing protein</fullName>
    </submittedName>
</protein>
<dbReference type="GO" id="GO:0032452">
    <property type="term" value="F:histone demethylase activity"/>
    <property type="evidence" value="ECO:0007669"/>
    <property type="project" value="TreeGrafter"/>
</dbReference>
<dbReference type="PROSITE" id="PS51183">
    <property type="entry name" value="JMJN"/>
    <property type="match status" value="1"/>
</dbReference>
<organism evidence="2 3">
    <name type="scientific">Cynara cardunculus var. scolymus</name>
    <name type="common">Globe artichoke</name>
    <name type="synonym">Cynara scolymus</name>
    <dbReference type="NCBI Taxonomy" id="59895"/>
    <lineage>
        <taxon>Eukaryota</taxon>
        <taxon>Viridiplantae</taxon>
        <taxon>Streptophyta</taxon>
        <taxon>Embryophyta</taxon>
        <taxon>Tracheophyta</taxon>
        <taxon>Spermatophyta</taxon>
        <taxon>Magnoliopsida</taxon>
        <taxon>eudicotyledons</taxon>
        <taxon>Gunneridae</taxon>
        <taxon>Pentapetalae</taxon>
        <taxon>asterids</taxon>
        <taxon>campanulids</taxon>
        <taxon>Asterales</taxon>
        <taxon>Asteraceae</taxon>
        <taxon>Carduoideae</taxon>
        <taxon>Cardueae</taxon>
        <taxon>Carduinae</taxon>
        <taxon>Cynara</taxon>
    </lineage>
</organism>
<evidence type="ECO:0000313" key="2">
    <source>
        <dbReference type="EMBL" id="KVH97350.1"/>
    </source>
</evidence>
<comment type="caution">
    <text evidence="2">The sequence shown here is derived from an EMBL/GenBank/DDBJ whole genome shotgun (WGS) entry which is preliminary data.</text>
</comment>
<dbReference type="Gramene" id="KVH97350">
    <property type="protein sequence ID" value="KVH97350"/>
    <property type="gene ID" value="Ccrd_000547"/>
</dbReference>
<dbReference type="PANTHER" id="PTHR10694:SF121">
    <property type="entry name" value="LYSINE-SPECIFIC DEMETHYLASE JMJ706-LIKE"/>
    <property type="match status" value="1"/>
</dbReference>
<dbReference type="Gene3D" id="2.60.120.650">
    <property type="entry name" value="Cupin"/>
    <property type="match status" value="2"/>
</dbReference>
<dbReference type="Pfam" id="PF02373">
    <property type="entry name" value="JmjC"/>
    <property type="match status" value="1"/>
</dbReference>
<dbReference type="InterPro" id="IPR003349">
    <property type="entry name" value="JmjN"/>
</dbReference>
<keyword evidence="3" id="KW-1185">Reference proteome</keyword>
<evidence type="ECO:0000259" key="1">
    <source>
        <dbReference type="PROSITE" id="PS51183"/>
    </source>
</evidence>
<dbReference type="STRING" id="59895.A0A103XV22"/>
<reference evidence="2 3" key="1">
    <citation type="journal article" date="2016" name="Sci. Rep.">
        <title>The genome sequence of the outbreeding globe artichoke constructed de novo incorporating a phase-aware low-pass sequencing strategy of F1 progeny.</title>
        <authorList>
            <person name="Scaglione D."/>
            <person name="Reyes-Chin-Wo S."/>
            <person name="Acquadro A."/>
            <person name="Froenicke L."/>
            <person name="Portis E."/>
            <person name="Beitel C."/>
            <person name="Tirone M."/>
            <person name="Mauro R."/>
            <person name="Lo Monaco A."/>
            <person name="Mauromicale G."/>
            <person name="Faccioli P."/>
            <person name="Cattivelli L."/>
            <person name="Rieseberg L."/>
            <person name="Michelmore R."/>
            <person name="Lanteri S."/>
        </authorList>
    </citation>
    <scope>NUCLEOTIDE SEQUENCE [LARGE SCALE GENOMIC DNA]</scope>
    <source>
        <strain evidence="2">2C</strain>
    </source>
</reference>
<dbReference type="EMBL" id="LEKV01003834">
    <property type="protein sequence ID" value="KVH97350.1"/>
    <property type="molecule type" value="Genomic_DNA"/>
</dbReference>
<proteinExistence type="predicted"/>
<dbReference type="GO" id="GO:0005634">
    <property type="term" value="C:nucleus"/>
    <property type="evidence" value="ECO:0007669"/>
    <property type="project" value="TreeGrafter"/>
</dbReference>
<dbReference type="Pfam" id="PF02375">
    <property type="entry name" value="JmjN"/>
    <property type="match status" value="1"/>
</dbReference>
<feature type="domain" description="JmjN" evidence="1">
    <location>
        <begin position="58"/>
        <end position="99"/>
    </location>
</feature>
<name>A0A103XV22_CYNCS</name>
<evidence type="ECO:0000313" key="3">
    <source>
        <dbReference type="Proteomes" id="UP000243975"/>
    </source>
</evidence>
<gene>
    <name evidence="2" type="ORF">Ccrd_000547</name>
</gene>
<accession>A0A103XV22</accession>
<dbReference type="GO" id="GO:0000785">
    <property type="term" value="C:chromatin"/>
    <property type="evidence" value="ECO:0007669"/>
    <property type="project" value="TreeGrafter"/>
</dbReference>
<dbReference type="Proteomes" id="UP000243975">
    <property type="component" value="Unassembled WGS sequence"/>
</dbReference>
<dbReference type="InterPro" id="IPR003347">
    <property type="entry name" value="JmjC_dom"/>
</dbReference>
<dbReference type="GO" id="GO:0010468">
    <property type="term" value="P:regulation of gene expression"/>
    <property type="evidence" value="ECO:0007669"/>
    <property type="project" value="TreeGrafter"/>
</dbReference>